<accession>A0A177NB90</accession>
<dbReference type="CDD" id="cd02966">
    <property type="entry name" value="TlpA_like_family"/>
    <property type="match status" value="1"/>
</dbReference>
<dbReference type="PANTHER" id="PTHR42852:SF13">
    <property type="entry name" value="PROTEIN DIPZ"/>
    <property type="match status" value="1"/>
</dbReference>
<dbReference type="PROSITE" id="PS51352">
    <property type="entry name" value="THIOREDOXIN_2"/>
    <property type="match status" value="1"/>
</dbReference>
<dbReference type="InterPro" id="IPR013766">
    <property type="entry name" value="Thioredoxin_domain"/>
</dbReference>
<keyword evidence="2" id="KW-0413">Isomerase</keyword>
<sequence>MTTGEARIGLTAPPLAVDAWLQGDPSTLSDLAGRVVLIAVFQVNCPGCFLHCLPRVEGLHRRYREQGLTVLGLATAFEDFDKNTVANLRLLLEEGRVIGETEKLLSQYGLLERGTWPYRLSFPVAMDHLTPRETDGTAAEVERFIEQRIDDFQARAPAEQQTLRARLHDHFSRQAFRPESFERYQLQGTPSYLLIDRNGHLVASRFGAYETLEADLIALL</sequence>
<dbReference type="Gene3D" id="3.40.30.10">
    <property type="entry name" value="Glutaredoxin"/>
    <property type="match status" value="1"/>
</dbReference>
<evidence type="ECO:0000313" key="3">
    <source>
        <dbReference type="Proteomes" id="UP000077628"/>
    </source>
</evidence>
<evidence type="ECO:0000313" key="2">
    <source>
        <dbReference type="EMBL" id="OAI15101.1"/>
    </source>
</evidence>
<organism evidence="2 3">
    <name type="scientific">Methylomonas koyamae</name>
    <dbReference type="NCBI Taxonomy" id="702114"/>
    <lineage>
        <taxon>Bacteria</taxon>
        <taxon>Pseudomonadati</taxon>
        <taxon>Pseudomonadota</taxon>
        <taxon>Gammaproteobacteria</taxon>
        <taxon>Methylococcales</taxon>
        <taxon>Methylococcaceae</taxon>
        <taxon>Methylomonas</taxon>
    </lineage>
</organism>
<dbReference type="EMBL" id="LUUK01000195">
    <property type="protein sequence ID" value="OAI15101.1"/>
    <property type="molecule type" value="Genomic_DNA"/>
</dbReference>
<dbReference type="AlphaFoldDB" id="A0A177NB90"/>
<dbReference type="OrthoDB" id="9811352at2"/>
<proteinExistence type="predicted"/>
<gene>
    <name evidence="2" type="ORF">A1355_11255</name>
</gene>
<comment type="caution">
    <text evidence="2">The sequence shown here is derived from an EMBL/GenBank/DDBJ whole genome shotgun (WGS) entry which is preliminary data.</text>
</comment>
<protein>
    <submittedName>
        <fullName evidence="2">Thiol-disulfide isomerase</fullName>
    </submittedName>
</protein>
<name>A0A177NB90_9GAMM</name>
<dbReference type="PANTHER" id="PTHR42852">
    <property type="entry name" value="THIOL:DISULFIDE INTERCHANGE PROTEIN DSBE"/>
    <property type="match status" value="1"/>
</dbReference>
<dbReference type="Proteomes" id="UP000077628">
    <property type="component" value="Unassembled WGS sequence"/>
</dbReference>
<keyword evidence="3" id="KW-1185">Reference proteome</keyword>
<dbReference type="STRING" id="702114.A1355_11255"/>
<reference evidence="3" key="1">
    <citation type="submission" date="2016-03" db="EMBL/GenBank/DDBJ databases">
        <authorList>
            <person name="Heylen K."/>
            <person name="De Vos P."/>
            <person name="Vekeman B."/>
        </authorList>
    </citation>
    <scope>NUCLEOTIDE SEQUENCE [LARGE SCALE GENOMIC DNA]</scope>
    <source>
        <strain evidence="3">R-45383</strain>
    </source>
</reference>
<dbReference type="InterPro" id="IPR036249">
    <property type="entry name" value="Thioredoxin-like_sf"/>
</dbReference>
<dbReference type="GO" id="GO:0016853">
    <property type="term" value="F:isomerase activity"/>
    <property type="evidence" value="ECO:0007669"/>
    <property type="project" value="UniProtKB-KW"/>
</dbReference>
<dbReference type="SUPFAM" id="SSF52833">
    <property type="entry name" value="Thioredoxin-like"/>
    <property type="match status" value="1"/>
</dbReference>
<feature type="domain" description="Thioredoxin" evidence="1">
    <location>
        <begin position="6"/>
        <end position="154"/>
    </location>
</feature>
<dbReference type="InterPro" id="IPR050553">
    <property type="entry name" value="Thioredoxin_ResA/DsbE_sf"/>
</dbReference>
<evidence type="ECO:0000259" key="1">
    <source>
        <dbReference type="PROSITE" id="PS51352"/>
    </source>
</evidence>